<protein>
    <recommendedName>
        <fullName evidence="7">EXPERA domain-containing protein</fullName>
    </recommendedName>
</protein>
<evidence type="ECO:0000256" key="3">
    <source>
        <dbReference type="ARBA" id="ARBA00022989"/>
    </source>
</evidence>
<evidence type="ECO:0000256" key="2">
    <source>
        <dbReference type="ARBA" id="ARBA00022692"/>
    </source>
</evidence>
<feature type="transmembrane region" description="Helical" evidence="6">
    <location>
        <begin position="138"/>
        <end position="158"/>
    </location>
</feature>
<dbReference type="GO" id="GO:0005783">
    <property type="term" value="C:endoplasmic reticulum"/>
    <property type="evidence" value="ECO:0007669"/>
    <property type="project" value="TreeGrafter"/>
</dbReference>
<dbReference type="EMBL" id="MU253863">
    <property type="protein sequence ID" value="KAG9245143.1"/>
    <property type="molecule type" value="Genomic_DNA"/>
</dbReference>
<dbReference type="PANTHER" id="PTHR31204:SF1">
    <property type="entry name" value="SIGMA INTRACELLULAR RECEPTOR 2"/>
    <property type="match status" value="1"/>
</dbReference>
<evidence type="ECO:0000313" key="9">
    <source>
        <dbReference type="Proteomes" id="UP000887226"/>
    </source>
</evidence>
<gene>
    <name evidence="8" type="ORF">BJ878DRAFT_502922</name>
</gene>
<comment type="caution">
    <text evidence="8">The sequence shown here is derived from an EMBL/GenBank/DDBJ whole genome shotgun (WGS) entry which is preliminary data.</text>
</comment>
<reference evidence="8" key="1">
    <citation type="journal article" date="2021" name="IMA Fungus">
        <title>Genomic characterization of three marine fungi, including Emericellopsis atlantica sp. nov. with signatures of a generalist lifestyle and marine biomass degradation.</title>
        <authorList>
            <person name="Hagestad O.C."/>
            <person name="Hou L."/>
            <person name="Andersen J.H."/>
            <person name="Hansen E.H."/>
            <person name="Altermark B."/>
            <person name="Li C."/>
            <person name="Kuhnert E."/>
            <person name="Cox R.J."/>
            <person name="Crous P.W."/>
            <person name="Spatafora J.W."/>
            <person name="Lail K."/>
            <person name="Amirebrahimi M."/>
            <person name="Lipzen A."/>
            <person name="Pangilinan J."/>
            <person name="Andreopoulos W."/>
            <person name="Hayes R.D."/>
            <person name="Ng V."/>
            <person name="Grigoriev I.V."/>
            <person name="Jackson S.A."/>
            <person name="Sutton T.D.S."/>
            <person name="Dobson A.D.W."/>
            <person name="Rama T."/>
        </authorList>
    </citation>
    <scope>NUCLEOTIDE SEQUENCE</scope>
    <source>
        <strain evidence="8">TRa3180A</strain>
    </source>
</reference>
<proteinExistence type="predicted"/>
<accession>A0A9P8CFG4</accession>
<dbReference type="InterPro" id="IPR051987">
    <property type="entry name" value="Sigma-2_receptor-like"/>
</dbReference>
<dbReference type="AlphaFoldDB" id="A0A9P8CFG4"/>
<keyword evidence="3 5" id="KW-1133">Transmembrane helix</keyword>
<dbReference type="Proteomes" id="UP000887226">
    <property type="component" value="Unassembled WGS sequence"/>
</dbReference>
<dbReference type="OrthoDB" id="433124at2759"/>
<feature type="transmembrane region" description="Helical" evidence="6">
    <location>
        <begin position="53"/>
        <end position="75"/>
    </location>
</feature>
<dbReference type="GO" id="GO:0016020">
    <property type="term" value="C:membrane"/>
    <property type="evidence" value="ECO:0007669"/>
    <property type="project" value="UniProtKB-SubCell"/>
</dbReference>
<evidence type="ECO:0000256" key="1">
    <source>
        <dbReference type="ARBA" id="ARBA00004141"/>
    </source>
</evidence>
<name>A0A9P8CFG4_9HELO</name>
<dbReference type="InterPro" id="IPR033118">
    <property type="entry name" value="EXPERA"/>
</dbReference>
<keyword evidence="4 5" id="KW-0472">Membrane</keyword>
<dbReference type="PROSITE" id="PS51751">
    <property type="entry name" value="EXPERA"/>
    <property type="match status" value="1"/>
</dbReference>
<evidence type="ECO:0000256" key="6">
    <source>
        <dbReference type="SAM" id="Phobius"/>
    </source>
</evidence>
<keyword evidence="2 5" id="KW-0812">Transmembrane</keyword>
<keyword evidence="9" id="KW-1185">Reference proteome</keyword>
<sequence length="185" mass="21198">MTSHDLCIVCTLTSPTTSLELLADLSFFRFSQSIASIKHHKMATSIYSRKRDLAYLTYFIISVPNMLLMDFQALYPTHLVPGFMKALSSFYINTYNDRFFITHPPFFQAFIFSEIIFQLPVSIWAIRALPRDSPKVPLVLLPFATLVFGTTATCIYEFSQWDVPLQNKIDLSTLYGPYLALSECH</sequence>
<evidence type="ECO:0000313" key="8">
    <source>
        <dbReference type="EMBL" id="KAG9245143.1"/>
    </source>
</evidence>
<organism evidence="8 9">
    <name type="scientific">Calycina marina</name>
    <dbReference type="NCBI Taxonomy" id="1763456"/>
    <lineage>
        <taxon>Eukaryota</taxon>
        <taxon>Fungi</taxon>
        <taxon>Dikarya</taxon>
        <taxon>Ascomycota</taxon>
        <taxon>Pezizomycotina</taxon>
        <taxon>Leotiomycetes</taxon>
        <taxon>Helotiales</taxon>
        <taxon>Pezizellaceae</taxon>
        <taxon>Calycina</taxon>
    </lineage>
</organism>
<dbReference type="Pfam" id="PF05241">
    <property type="entry name" value="EBP"/>
    <property type="match status" value="1"/>
</dbReference>
<evidence type="ECO:0000256" key="4">
    <source>
        <dbReference type="ARBA" id="ARBA00023136"/>
    </source>
</evidence>
<dbReference type="PANTHER" id="PTHR31204">
    <property type="entry name" value="SIGMA INTRACELLULAR RECEPTOR 2"/>
    <property type="match status" value="1"/>
</dbReference>
<evidence type="ECO:0000256" key="5">
    <source>
        <dbReference type="PROSITE-ProRule" id="PRU01087"/>
    </source>
</evidence>
<feature type="transmembrane region" description="Helical" evidence="6">
    <location>
        <begin position="106"/>
        <end position="126"/>
    </location>
</feature>
<comment type="subcellular location">
    <subcellularLocation>
        <location evidence="1">Membrane</location>
        <topology evidence="1">Multi-pass membrane protein</topology>
    </subcellularLocation>
</comment>
<feature type="domain" description="EXPERA" evidence="7">
    <location>
        <begin position="51"/>
        <end position="185"/>
    </location>
</feature>
<evidence type="ECO:0000259" key="7">
    <source>
        <dbReference type="PROSITE" id="PS51751"/>
    </source>
</evidence>